<name>A0AAP6WU99_CLOPF</name>
<dbReference type="EMBL" id="JAALLZ010000015">
    <property type="protein sequence ID" value="NGU31654.1"/>
    <property type="molecule type" value="Genomic_DNA"/>
</dbReference>
<dbReference type="InterPro" id="IPR001296">
    <property type="entry name" value="Glyco_trans_1"/>
</dbReference>
<dbReference type="SUPFAM" id="SSF53756">
    <property type="entry name" value="UDP-Glycosyltransferase/glycogen phosphorylase"/>
    <property type="match status" value="1"/>
</dbReference>
<dbReference type="RefSeq" id="WP_003455552.1">
    <property type="nucleotide sequence ID" value="NZ_CATNWT010000001.1"/>
</dbReference>
<protein>
    <submittedName>
        <fullName evidence="3">Glycosyltransferase</fullName>
    </submittedName>
</protein>
<dbReference type="Pfam" id="PF00534">
    <property type="entry name" value="Glycos_transf_1"/>
    <property type="match status" value="1"/>
</dbReference>
<comment type="caution">
    <text evidence="3">The sequence shown here is derived from an EMBL/GenBank/DDBJ whole genome shotgun (WGS) entry which is preliminary data.</text>
</comment>
<accession>A0AAP6WU99</accession>
<dbReference type="AlphaFoldDB" id="A0AAP6WU99"/>
<dbReference type="GO" id="GO:0016757">
    <property type="term" value="F:glycosyltransferase activity"/>
    <property type="evidence" value="ECO:0007669"/>
    <property type="project" value="InterPro"/>
</dbReference>
<evidence type="ECO:0000313" key="3">
    <source>
        <dbReference type="EMBL" id="NGU31654.1"/>
    </source>
</evidence>
<dbReference type="Gene3D" id="3.40.50.2000">
    <property type="entry name" value="Glycogen Phosphorylase B"/>
    <property type="match status" value="2"/>
</dbReference>
<feature type="domain" description="Glycosyl transferase family 1" evidence="1">
    <location>
        <begin position="181"/>
        <end position="344"/>
    </location>
</feature>
<evidence type="ECO:0000313" key="4">
    <source>
        <dbReference type="Proteomes" id="UP000481454"/>
    </source>
</evidence>
<sequence length="369" mass="43157">MVEKCLHILPMNKLSGAEKMALLICKNMKKFTPVVVCGGKSLSEIFKKEGIESYDTTFSNKNIFKTLRFLKNIIEKNNIKIIHAHDNNASLNAYLVKRTFRLDIKVISHIHNCYPFLKGKNLNKLLDSYFRPRYDYNISCGSLVYEFYKKNTKYFRTDKTEVLSNAMDIKEINKFDFNKSKEIIYKFNIPKDKKILGFIGRLDEQKGITPFIKELSKYKEYFNDCTFLLVGSGSQEQEIKILIKELNLEEYFILTGFQEDTYKFYPIIDVFFLPSLYEGLPMVLLEAMAFKKTIVSMDVGSIGELINDKTGILIKKGDYKTFISSLKYIKDDENKVERYGEEASRFVRENYNIESYVEKIEKKYKSLIS</sequence>
<dbReference type="InterPro" id="IPR028098">
    <property type="entry name" value="Glyco_trans_4-like_N"/>
</dbReference>
<gene>
    <name evidence="3" type="ORF">G6Z34_16475</name>
</gene>
<evidence type="ECO:0000259" key="2">
    <source>
        <dbReference type="Pfam" id="PF13439"/>
    </source>
</evidence>
<dbReference type="PANTHER" id="PTHR45947">
    <property type="entry name" value="SULFOQUINOVOSYL TRANSFERASE SQD2"/>
    <property type="match status" value="1"/>
</dbReference>
<organism evidence="3 4">
    <name type="scientific">Clostridium perfringens</name>
    <dbReference type="NCBI Taxonomy" id="1502"/>
    <lineage>
        <taxon>Bacteria</taxon>
        <taxon>Bacillati</taxon>
        <taxon>Bacillota</taxon>
        <taxon>Clostridia</taxon>
        <taxon>Eubacteriales</taxon>
        <taxon>Clostridiaceae</taxon>
        <taxon>Clostridium</taxon>
    </lineage>
</organism>
<reference evidence="3 4" key="1">
    <citation type="submission" date="2020-02" db="EMBL/GenBank/DDBJ databases">
        <title>Genomic Insights into the Phylogeny and Genetic Plasticity of the Human and Animal Enteric Pathogen Clostridium perfringens.</title>
        <authorList>
            <person name="Feng Y."/>
            <person name="Hu Y."/>
        </authorList>
    </citation>
    <scope>NUCLEOTIDE SEQUENCE [LARGE SCALE GENOMIC DNA]</scope>
    <source>
        <strain evidence="3 4">CP-40</strain>
    </source>
</reference>
<proteinExistence type="predicted"/>
<feature type="domain" description="Glycosyltransferase subfamily 4-like N-terminal" evidence="2">
    <location>
        <begin position="16"/>
        <end position="169"/>
    </location>
</feature>
<evidence type="ECO:0000259" key="1">
    <source>
        <dbReference type="Pfam" id="PF00534"/>
    </source>
</evidence>
<dbReference type="Pfam" id="PF13439">
    <property type="entry name" value="Glyco_transf_4"/>
    <property type="match status" value="1"/>
</dbReference>
<dbReference type="Proteomes" id="UP000481454">
    <property type="component" value="Unassembled WGS sequence"/>
</dbReference>
<dbReference type="PANTHER" id="PTHR45947:SF3">
    <property type="entry name" value="SULFOQUINOVOSYL TRANSFERASE SQD2"/>
    <property type="match status" value="1"/>
</dbReference>
<dbReference type="InterPro" id="IPR050194">
    <property type="entry name" value="Glycosyltransferase_grp1"/>
</dbReference>
<dbReference type="CDD" id="cd03811">
    <property type="entry name" value="GT4_GT28_WabH-like"/>
    <property type="match status" value="1"/>
</dbReference>